<reference evidence="5" key="1">
    <citation type="submission" date="2025-08" db="UniProtKB">
        <authorList>
            <consortium name="RefSeq"/>
        </authorList>
    </citation>
    <scope>IDENTIFICATION</scope>
    <source>
        <tissue evidence="5">Muscle</tissue>
    </source>
</reference>
<dbReference type="SUPFAM" id="SSF46689">
    <property type="entry name" value="Homeodomain-like"/>
    <property type="match status" value="1"/>
</dbReference>
<dbReference type="InterPro" id="IPR050863">
    <property type="entry name" value="CenT-Element_Derived"/>
</dbReference>
<feature type="domain" description="HTH CENPB-type" evidence="3">
    <location>
        <begin position="100"/>
        <end position="172"/>
    </location>
</feature>
<name>A0A6J3L5R9_9HYME</name>
<evidence type="ECO:0000313" key="5">
    <source>
        <dbReference type="RefSeq" id="XP_033360615.1"/>
    </source>
</evidence>
<evidence type="ECO:0000256" key="1">
    <source>
        <dbReference type="ARBA" id="ARBA00004123"/>
    </source>
</evidence>
<keyword evidence="2" id="KW-0238">DNA-binding</keyword>
<sequence length="499" mass="59030">MSSLLKGKLLSNDKLIDEGFHKHKTDDKELIKPIVEKASTSMQKEETTVATRLEIIRKLEEGVTIGKLVARYGLHKRTIERYKRNILSLRKISKNPRRLLMKRTRASLHEDTNVRLLEWILERQMKGDILRDSMLQTKAMELHEQFGCSTPFTASRGWLWRFKKRYNISGFGCQGTANEIAQLTTETLTKILNEENINRENIYNIYETTLMWRILPQEVSSNEEESSQNEKIKKDHIIIAFCVNATGTHKLPPLFVTKYVIPQSLKHSRHMLPIVYRSQNSSFIDETIFTDWYANHFIPNVKQRQQQEHCIEKVLLFVENFKCDISLKKEHQDSHFKIIIFPSNTPSTIQIMDEGIIANFKKLFREKLHYRQIRQHDNEVKKFYTNYDIKECIDLISETWDEIIVTDIVHSWRRLLGKQNTQIIIKEEVEYLEETQDFEENVVSDKILESVVKCEEEESTITTKEEIDRMFRSLEIWTKTQPDFIKSHAEVLIHYHSQQ</sequence>
<evidence type="ECO:0000259" key="3">
    <source>
        <dbReference type="PROSITE" id="PS51253"/>
    </source>
</evidence>
<evidence type="ECO:0000313" key="4">
    <source>
        <dbReference type="Proteomes" id="UP000504631"/>
    </source>
</evidence>
<dbReference type="PANTHER" id="PTHR19303">
    <property type="entry name" value="TRANSPOSON"/>
    <property type="match status" value="1"/>
</dbReference>
<dbReference type="GeneID" id="117239271"/>
<evidence type="ECO:0000256" key="2">
    <source>
        <dbReference type="ARBA" id="ARBA00023125"/>
    </source>
</evidence>
<gene>
    <name evidence="5" type="primary">LOC117239271</name>
</gene>
<dbReference type="GO" id="GO:0005634">
    <property type="term" value="C:nucleus"/>
    <property type="evidence" value="ECO:0007669"/>
    <property type="project" value="UniProtKB-SubCell"/>
</dbReference>
<protein>
    <submittedName>
        <fullName evidence="5">Tigger transposable element-derived protein 2-like</fullName>
    </submittedName>
</protein>
<comment type="subcellular location">
    <subcellularLocation>
        <location evidence="1">Nucleus</location>
    </subcellularLocation>
</comment>
<dbReference type="InterPro" id="IPR006600">
    <property type="entry name" value="HTH_CenpB_DNA-bd_dom"/>
</dbReference>
<dbReference type="Gene3D" id="1.10.10.60">
    <property type="entry name" value="Homeodomain-like"/>
    <property type="match status" value="1"/>
</dbReference>
<dbReference type="RefSeq" id="XP_033360615.1">
    <property type="nucleotide sequence ID" value="XM_033504724.1"/>
</dbReference>
<dbReference type="InterPro" id="IPR004875">
    <property type="entry name" value="DDE_SF_endonuclease_dom"/>
</dbReference>
<dbReference type="Proteomes" id="UP000504631">
    <property type="component" value="Unplaced"/>
</dbReference>
<dbReference type="SMART" id="SM00674">
    <property type="entry name" value="CENPB"/>
    <property type="match status" value="1"/>
</dbReference>
<dbReference type="Pfam" id="PF03184">
    <property type="entry name" value="DDE_1"/>
    <property type="match status" value="1"/>
</dbReference>
<organism evidence="4 5">
    <name type="scientific">Bombus vosnesenskii</name>
    <dbReference type="NCBI Taxonomy" id="207650"/>
    <lineage>
        <taxon>Eukaryota</taxon>
        <taxon>Metazoa</taxon>
        <taxon>Ecdysozoa</taxon>
        <taxon>Arthropoda</taxon>
        <taxon>Hexapoda</taxon>
        <taxon>Insecta</taxon>
        <taxon>Pterygota</taxon>
        <taxon>Neoptera</taxon>
        <taxon>Endopterygota</taxon>
        <taxon>Hymenoptera</taxon>
        <taxon>Apocrita</taxon>
        <taxon>Aculeata</taxon>
        <taxon>Apoidea</taxon>
        <taxon>Anthophila</taxon>
        <taxon>Apidae</taxon>
        <taxon>Bombus</taxon>
        <taxon>Pyrobombus</taxon>
    </lineage>
</organism>
<dbReference type="GO" id="GO:0003677">
    <property type="term" value="F:DNA binding"/>
    <property type="evidence" value="ECO:0007669"/>
    <property type="project" value="UniProtKB-KW"/>
</dbReference>
<dbReference type="AlphaFoldDB" id="A0A6J3L5R9"/>
<accession>A0A6J3L5R9</accession>
<dbReference type="PANTHER" id="PTHR19303:SF73">
    <property type="entry name" value="PROTEIN PDC2"/>
    <property type="match status" value="1"/>
</dbReference>
<dbReference type="KEGG" id="bvk:117239271"/>
<keyword evidence="4" id="KW-1185">Reference proteome</keyword>
<dbReference type="PROSITE" id="PS51253">
    <property type="entry name" value="HTH_CENPB"/>
    <property type="match status" value="1"/>
</dbReference>
<dbReference type="InterPro" id="IPR009057">
    <property type="entry name" value="Homeodomain-like_sf"/>
</dbReference>
<dbReference type="Pfam" id="PF03221">
    <property type="entry name" value="HTH_Tnp_Tc5"/>
    <property type="match status" value="1"/>
</dbReference>
<proteinExistence type="predicted"/>